<dbReference type="EMBL" id="JAFJYH010000407">
    <property type="protein sequence ID" value="KAG4412139.1"/>
    <property type="molecule type" value="Genomic_DNA"/>
</dbReference>
<protein>
    <submittedName>
        <fullName evidence="2">Uncharacterized protein</fullName>
    </submittedName>
</protein>
<evidence type="ECO:0000256" key="1">
    <source>
        <dbReference type="SAM" id="MobiDB-lite"/>
    </source>
</evidence>
<reference evidence="2" key="1">
    <citation type="submission" date="2021-02" db="EMBL/GenBank/DDBJ databases">
        <title>Genome sequence Cadophora malorum strain M34.</title>
        <authorList>
            <person name="Stefanovic E."/>
            <person name="Vu D."/>
            <person name="Scully C."/>
            <person name="Dijksterhuis J."/>
            <person name="Roader J."/>
            <person name="Houbraken J."/>
        </authorList>
    </citation>
    <scope>NUCLEOTIDE SEQUENCE</scope>
    <source>
        <strain evidence="2">M34</strain>
    </source>
</reference>
<evidence type="ECO:0000313" key="2">
    <source>
        <dbReference type="EMBL" id="KAG4412139.1"/>
    </source>
</evidence>
<comment type="caution">
    <text evidence="2">The sequence shown here is derived from an EMBL/GenBank/DDBJ whole genome shotgun (WGS) entry which is preliminary data.</text>
</comment>
<keyword evidence="3" id="KW-1185">Reference proteome</keyword>
<dbReference type="OrthoDB" id="416217at2759"/>
<organism evidence="2 3">
    <name type="scientific">Cadophora malorum</name>
    <dbReference type="NCBI Taxonomy" id="108018"/>
    <lineage>
        <taxon>Eukaryota</taxon>
        <taxon>Fungi</taxon>
        <taxon>Dikarya</taxon>
        <taxon>Ascomycota</taxon>
        <taxon>Pezizomycotina</taxon>
        <taxon>Leotiomycetes</taxon>
        <taxon>Helotiales</taxon>
        <taxon>Ploettnerulaceae</taxon>
        <taxon>Cadophora</taxon>
    </lineage>
</organism>
<gene>
    <name evidence="2" type="ORF">IFR04_014733</name>
</gene>
<feature type="region of interest" description="Disordered" evidence="1">
    <location>
        <begin position="270"/>
        <end position="293"/>
    </location>
</feature>
<dbReference type="AlphaFoldDB" id="A0A8H7W609"/>
<evidence type="ECO:0000313" key="3">
    <source>
        <dbReference type="Proteomes" id="UP000664132"/>
    </source>
</evidence>
<accession>A0A8H7W609</accession>
<name>A0A8H7W609_9HELO</name>
<proteinExistence type="predicted"/>
<sequence length="293" mass="32360">MALSASHLERLTPSHLLPTAQSHRLRAISGLNAALSSPLSSTADGDAAIATCYALLMQSWYMDDGLPASIILTRSVHSTTRWVQSQKVRSLLACDDEVTRRVGMKERLRGAPGFSAGFVEGALGALGALENLCGEAYQRGLYEVLRSAFGMLGVGAVACYDAYIALDTFLASLPSPSLTSLLDPSIRTNQLLLAYLTALHLVMRPISCRERRQYTVSFYGIRMSSWIPGIWNALDVADEKGRRLMEWPMWVSGLHGKGELERWSLEGDTREDLRKGPMEGERVGEQEWRRRGD</sequence>
<dbReference type="Proteomes" id="UP000664132">
    <property type="component" value="Unassembled WGS sequence"/>
</dbReference>